<dbReference type="EMBL" id="JBHTLS010000129">
    <property type="protein sequence ID" value="MFD1106017.1"/>
    <property type="molecule type" value="Genomic_DNA"/>
</dbReference>
<protein>
    <submittedName>
        <fullName evidence="2">AAA family ATPase</fullName>
    </submittedName>
</protein>
<evidence type="ECO:0000313" key="3">
    <source>
        <dbReference type="Proteomes" id="UP001597203"/>
    </source>
</evidence>
<evidence type="ECO:0000313" key="2">
    <source>
        <dbReference type="EMBL" id="MFD1106017.1"/>
    </source>
</evidence>
<feature type="region of interest" description="Disordered" evidence="1">
    <location>
        <begin position="371"/>
        <end position="397"/>
    </location>
</feature>
<dbReference type="InterPro" id="IPR027417">
    <property type="entry name" value="P-loop_NTPase"/>
</dbReference>
<sequence length="474" mass="52088">MDRGKVTPIRPDLMRLPIVSPAEWEGRPAPARLWLWDDMIPVMRATLLTGDGGSGKSLFAQQLATCVALGLPFLGIPTRQQASLYVTCEDDLGELHRRQEAICKSLNVSMGELDGKLFLLSRCGELDNSLLSFDPDGVIRPSPFYESIVSTAHGRIFFAVLDNIAHLFEGNENIRNHVAIFCNMLERLARDIGGTVLFLGHPSKNGAQYSGSTAWENQVRSRLYLSRGSAEEAQYDPDLRVLSRAKSNYAQTGDEIQIRWKDWTFELADAPSTDWHEQMASNAQAAAENAKFMSLLRVRVKQGRTVSGRPTARNYAPREFAKMPQAKGFKVEEFERAMERLFALEHIVEIEVRNSTDRHTSRCIMPAEEGAGQLRGSCGAASDEMRGSASNPQKTAEKECGPAFAGQLAGQLFDQNDGTPQTRRNPREIGAGQLRGSFGASGGQGSPPIGGLPQPPTPEAEDIIWDDPGEGDDQ</sequence>
<feature type="compositionally biased region" description="Polar residues" evidence="1">
    <location>
        <begin position="413"/>
        <end position="423"/>
    </location>
</feature>
<dbReference type="SUPFAM" id="SSF52540">
    <property type="entry name" value="P-loop containing nucleoside triphosphate hydrolases"/>
    <property type="match status" value="1"/>
</dbReference>
<keyword evidence="3" id="KW-1185">Reference proteome</keyword>
<reference evidence="3" key="1">
    <citation type="journal article" date="2019" name="Int. J. Syst. Evol. Microbiol.">
        <title>The Global Catalogue of Microorganisms (GCM) 10K type strain sequencing project: providing services to taxonomists for standard genome sequencing and annotation.</title>
        <authorList>
            <consortium name="The Broad Institute Genomics Platform"/>
            <consortium name="The Broad Institute Genome Sequencing Center for Infectious Disease"/>
            <person name="Wu L."/>
            <person name="Ma J."/>
        </authorList>
    </citation>
    <scope>NUCLEOTIDE SEQUENCE [LARGE SCALE GENOMIC DNA]</scope>
    <source>
        <strain evidence="3">CCUG 54329</strain>
    </source>
</reference>
<gene>
    <name evidence="2" type="ORF">ACFQ24_14215</name>
</gene>
<proteinExistence type="predicted"/>
<dbReference type="Gene3D" id="3.40.50.300">
    <property type="entry name" value="P-loop containing nucleotide triphosphate hydrolases"/>
    <property type="match status" value="1"/>
</dbReference>
<dbReference type="Proteomes" id="UP001597203">
    <property type="component" value="Unassembled WGS sequence"/>
</dbReference>
<organism evidence="2 3">
    <name type="scientific">Sphingobium olei</name>
    <dbReference type="NCBI Taxonomy" id="420955"/>
    <lineage>
        <taxon>Bacteria</taxon>
        <taxon>Pseudomonadati</taxon>
        <taxon>Pseudomonadota</taxon>
        <taxon>Alphaproteobacteria</taxon>
        <taxon>Sphingomonadales</taxon>
        <taxon>Sphingomonadaceae</taxon>
        <taxon>Sphingobium</taxon>
    </lineage>
</organism>
<comment type="caution">
    <text evidence="2">The sequence shown here is derived from an EMBL/GenBank/DDBJ whole genome shotgun (WGS) entry which is preliminary data.</text>
</comment>
<accession>A0ABW3P2H3</accession>
<evidence type="ECO:0000256" key="1">
    <source>
        <dbReference type="SAM" id="MobiDB-lite"/>
    </source>
</evidence>
<feature type="compositionally biased region" description="Acidic residues" evidence="1">
    <location>
        <begin position="459"/>
        <end position="474"/>
    </location>
</feature>
<dbReference type="Pfam" id="PF13481">
    <property type="entry name" value="AAA_25"/>
    <property type="match status" value="1"/>
</dbReference>
<feature type="region of interest" description="Disordered" evidence="1">
    <location>
        <begin position="413"/>
        <end position="474"/>
    </location>
</feature>
<name>A0ABW3P2H3_9SPHN</name>
<dbReference type="RefSeq" id="WP_380912302.1">
    <property type="nucleotide sequence ID" value="NZ_JBHTLS010000129.1"/>
</dbReference>